<dbReference type="EMBL" id="GBXM01038000">
    <property type="protein sequence ID" value="JAH70577.1"/>
    <property type="molecule type" value="Transcribed_RNA"/>
</dbReference>
<reference evidence="1" key="2">
    <citation type="journal article" date="2015" name="Fish Shellfish Immunol.">
        <title>Early steps in the European eel (Anguilla anguilla)-Vibrio vulnificus interaction in the gills: Role of the RtxA13 toxin.</title>
        <authorList>
            <person name="Callol A."/>
            <person name="Pajuelo D."/>
            <person name="Ebbesson L."/>
            <person name="Teles M."/>
            <person name="MacKenzie S."/>
            <person name="Amaro C."/>
        </authorList>
    </citation>
    <scope>NUCLEOTIDE SEQUENCE</scope>
</reference>
<proteinExistence type="predicted"/>
<reference evidence="1" key="1">
    <citation type="submission" date="2014-11" db="EMBL/GenBank/DDBJ databases">
        <authorList>
            <person name="Amaro Gonzalez C."/>
        </authorList>
    </citation>
    <scope>NUCLEOTIDE SEQUENCE</scope>
</reference>
<accession>A0A0E9UXN6</accession>
<sequence>MKALMDRKRRVVYSRTALALSRKAWGEVLGSVNMARIQTELQYT</sequence>
<protein>
    <submittedName>
        <fullName evidence="1">Uncharacterized protein</fullName>
    </submittedName>
</protein>
<organism evidence="1">
    <name type="scientific">Anguilla anguilla</name>
    <name type="common">European freshwater eel</name>
    <name type="synonym">Muraena anguilla</name>
    <dbReference type="NCBI Taxonomy" id="7936"/>
    <lineage>
        <taxon>Eukaryota</taxon>
        <taxon>Metazoa</taxon>
        <taxon>Chordata</taxon>
        <taxon>Craniata</taxon>
        <taxon>Vertebrata</taxon>
        <taxon>Euteleostomi</taxon>
        <taxon>Actinopterygii</taxon>
        <taxon>Neopterygii</taxon>
        <taxon>Teleostei</taxon>
        <taxon>Anguilliformes</taxon>
        <taxon>Anguillidae</taxon>
        <taxon>Anguilla</taxon>
    </lineage>
</organism>
<name>A0A0E9UXN6_ANGAN</name>
<evidence type="ECO:0000313" key="1">
    <source>
        <dbReference type="EMBL" id="JAH70577.1"/>
    </source>
</evidence>
<dbReference type="AlphaFoldDB" id="A0A0E9UXN6"/>